<reference evidence="2 3" key="1">
    <citation type="submission" date="2024-02" db="EMBL/GenBank/DDBJ databases">
        <title>Genome sequence of Aquincola sp. MAHUQ-54.</title>
        <authorList>
            <person name="Huq M.A."/>
        </authorList>
    </citation>
    <scope>NUCLEOTIDE SEQUENCE [LARGE SCALE GENOMIC DNA]</scope>
    <source>
        <strain evidence="2 3">MAHUQ-54</strain>
    </source>
</reference>
<gene>
    <name evidence="2" type="ORF">V4F39_05325</name>
</gene>
<dbReference type="RefSeq" id="WP_332288269.1">
    <property type="nucleotide sequence ID" value="NZ_JAZIBG010000017.1"/>
</dbReference>
<protein>
    <recommendedName>
        <fullName evidence="4">Secreted protein</fullName>
    </recommendedName>
</protein>
<sequence>MVKRLFMACLAALALSAQAAPVSFVDALFEATAVATTDGVPGFDMQSGPPSELPVLAEADSIGLTTDIALAGAIGGPGLLSTSADVSGASGIASAVATARFTGSFATTGLLSLSIDFAPVTFADGAGSAATSLFVSLVSGGVTLFQDYVTGPWTFEYTQAAGATSLLDLTLSSEATVGFPTAGVGNAVTSGLVSFAVSPVPLPATWLLFLGGLGPIAAAVRVRRAAQAPAG</sequence>
<feature type="signal peptide" evidence="1">
    <location>
        <begin position="1"/>
        <end position="19"/>
    </location>
</feature>
<evidence type="ECO:0008006" key="4">
    <source>
        <dbReference type="Google" id="ProtNLM"/>
    </source>
</evidence>
<organism evidence="2 3">
    <name type="scientific">Aquincola agrisoli</name>
    <dbReference type="NCBI Taxonomy" id="3119538"/>
    <lineage>
        <taxon>Bacteria</taxon>
        <taxon>Pseudomonadati</taxon>
        <taxon>Pseudomonadota</taxon>
        <taxon>Betaproteobacteria</taxon>
        <taxon>Burkholderiales</taxon>
        <taxon>Sphaerotilaceae</taxon>
        <taxon>Aquincola</taxon>
    </lineage>
</organism>
<accession>A0AAW9QE32</accession>
<comment type="caution">
    <text evidence="2">The sequence shown here is derived from an EMBL/GenBank/DDBJ whole genome shotgun (WGS) entry which is preliminary data.</text>
</comment>
<dbReference type="EMBL" id="JAZIBG010000017">
    <property type="protein sequence ID" value="MEF7613325.1"/>
    <property type="molecule type" value="Genomic_DNA"/>
</dbReference>
<keyword evidence="1" id="KW-0732">Signal</keyword>
<name>A0AAW9QE32_9BURK</name>
<evidence type="ECO:0000256" key="1">
    <source>
        <dbReference type="SAM" id="SignalP"/>
    </source>
</evidence>
<dbReference type="Proteomes" id="UP001336250">
    <property type="component" value="Unassembled WGS sequence"/>
</dbReference>
<feature type="chain" id="PRO_5043846986" description="Secreted protein" evidence="1">
    <location>
        <begin position="20"/>
        <end position="231"/>
    </location>
</feature>
<dbReference type="AlphaFoldDB" id="A0AAW9QE32"/>
<evidence type="ECO:0000313" key="3">
    <source>
        <dbReference type="Proteomes" id="UP001336250"/>
    </source>
</evidence>
<proteinExistence type="predicted"/>
<evidence type="ECO:0000313" key="2">
    <source>
        <dbReference type="EMBL" id="MEF7613325.1"/>
    </source>
</evidence>
<keyword evidence="3" id="KW-1185">Reference proteome</keyword>